<gene>
    <name evidence="10" type="primary">mscK</name>
    <name evidence="10" type="ORF">MBBTH_10390</name>
</gene>
<comment type="subcellular location">
    <subcellularLocation>
        <location evidence="1">Cell membrane</location>
        <topology evidence="1">Multi-pass membrane protein</topology>
    </subcellularLocation>
</comment>
<dbReference type="GO" id="GO:0005886">
    <property type="term" value="C:plasma membrane"/>
    <property type="evidence" value="ECO:0007669"/>
    <property type="project" value="UniProtKB-SubCell"/>
</dbReference>
<accession>A0A315XNE2</accession>
<dbReference type="EMBL" id="MZGS01000020">
    <property type="protein sequence ID" value="PWB87473.1"/>
    <property type="molecule type" value="Genomic_DNA"/>
</dbReference>
<dbReference type="SUPFAM" id="SSF82861">
    <property type="entry name" value="Mechanosensitive channel protein MscS (YggB), transmembrane region"/>
    <property type="match status" value="1"/>
</dbReference>
<dbReference type="InterPro" id="IPR049142">
    <property type="entry name" value="MS_channel_1st"/>
</dbReference>
<protein>
    <submittedName>
        <fullName evidence="10">Mechanosensitive channel MscK</fullName>
    </submittedName>
</protein>
<proteinExistence type="inferred from homology"/>
<dbReference type="InterPro" id="IPR011014">
    <property type="entry name" value="MscS_channel_TM-2"/>
</dbReference>
<evidence type="ECO:0000313" key="10">
    <source>
        <dbReference type="EMBL" id="PWB87473.1"/>
    </source>
</evidence>
<comment type="similarity">
    <text evidence="2">Belongs to the MscS (TC 1.A.23) family.</text>
</comment>
<dbReference type="InterPro" id="IPR045275">
    <property type="entry name" value="MscS_archaea/bacteria_type"/>
</dbReference>
<dbReference type="InterPro" id="IPR023408">
    <property type="entry name" value="MscS_beta-dom_sf"/>
</dbReference>
<evidence type="ECO:0000313" key="11">
    <source>
        <dbReference type="Proteomes" id="UP000251717"/>
    </source>
</evidence>
<feature type="transmembrane region" description="Helical" evidence="7">
    <location>
        <begin position="78"/>
        <end position="107"/>
    </location>
</feature>
<keyword evidence="11" id="KW-1185">Reference proteome</keyword>
<dbReference type="AlphaFoldDB" id="A0A315XNE2"/>
<evidence type="ECO:0000256" key="2">
    <source>
        <dbReference type="ARBA" id="ARBA00008017"/>
    </source>
</evidence>
<dbReference type="InterPro" id="IPR010920">
    <property type="entry name" value="LSM_dom_sf"/>
</dbReference>
<dbReference type="RefSeq" id="WP_116591988.1">
    <property type="nucleotide sequence ID" value="NZ_MZGS01000020.1"/>
</dbReference>
<dbReference type="PANTHER" id="PTHR30221">
    <property type="entry name" value="SMALL-CONDUCTANCE MECHANOSENSITIVE CHANNEL"/>
    <property type="match status" value="1"/>
</dbReference>
<sequence>MNLPPISNTSMTLLSILAIIIITSIVTRIIASLMNRMTRFKKDMTAIYLIRDIINYIIYFIALMAILQLFGINLAGTLLSLGIVGIAVSFAAKDIISNLFSGIILILGRSVKVGDTLSIKGEKGYVERISLRSTVIVDDNGVRNHVPNSVLTNNEYLQYNPPEKYRVDIISGLNLNIDIEDFRAHMIKIMESYPEISDYPKPEVYGKEISFKQSKVKVSFWVNNFNDKDKYKIIIMNEIRKFVQKGENDE</sequence>
<keyword evidence="4 7" id="KW-0812">Transmembrane</keyword>
<keyword evidence="6 7" id="KW-0472">Membrane</keyword>
<dbReference type="SUPFAM" id="SSF50182">
    <property type="entry name" value="Sm-like ribonucleoproteins"/>
    <property type="match status" value="1"/>
</dbReference>
<dbReference type="Gene3D" id="3.30.70.100">
    <property type="match status" value="1"/>
</dbReference>
<name>A0A315XNE2_9EURY</name>
<comment type="caution">
    <text evidence="10">The sequence shown here is derived from an EMBL/GenBank/DDBJ whole genome shotgun (WGS) entry which is preliminary data.</text>
</comment>
<evidence type="ECO:0000256" key="5">
    <source>
        <dbReference type="ARBA" id="ARBA00022989"/>
    </source>
</evidence>
<reference evidence="10 11" key="1">
    <citation type="submission" date="2017-03" db="EMBL/GenBank/DDBJ databases">
        <title>Genome sequence of Methanobrevibacter thaueri.</title>
        <authorList>
            <person name="Poehlein A."/>
            <person name="Seedorf H."/>
            <person name="Daniel R."/>
        </authorList>
    </citation>
    <scope>NUCLEOTIDE SEQUENCE [LARGE SCALE GENOMIC DNA]</scope>
    <source>
        <strain evidence="10 11">DSM 11995</strain>
    </source>
</reference>
<evidence type="ECO:0000256" key="1">
    <source>
        <dbReference type="ARBA" id="ARBA00004651"/>
    </source>
</evidence>
<dbReference type="PANTHER" id="PTHR30221:SF1">
    <property type="entry name" value="SMALL-CONDUCTANCE MECHANOSENSITIVE CHANNEL"/>
    <property type="match status" value="1"/>
</dbReference>
<dbReference type="GO" id="GO:0008381">
    <property type="term" value="F:mechanosensitive monoatomic ion channel activity"/>
    <property type="evidence" value="ECO:0007669"/>
    <property type="project" value="InterPro"/>
</dbReference>
<feature type="transmembrane region" description="Helical" evidence="7">
    <location>
        <begin position="53"/>
        <end position="72"/>
    </location>
</feature>
<feature type="domain" description="Mechanosensitive ion channel MscS" evidence="8">
    <location>
        <begin position="94"/>
        <end position="155"/>
    </location>
</feature>
<organism evidence="10 11">
    <name type="scientific">Methanobrevibacter thaueri</name>
    <dbReference type="NCBI Taxonomy" id="190975"/>
    <lineage>
        <taxon>Archaea</taxon>
        <taxon>Methanobacteriati</taxon>
        <taxon>Methanobacteriota</taxon>
        <taxon>Methanomada group</taxon>
        <taxon>Methanobacteria</taxon>
        <taxon>Methanobacteriales</taxon>
        <taxon>Methanobacteriaceae</taxon>
        <taxon>Methanobrevibacter</taxon>
    </lineage>
</organism>
<evidence type="ECO:0000256" key="7">
    <source>
        <dbReference type="SAM" id="Phobius"/>
    </source>
</evidence>
<evidence type="ECO:0000259" key="9">
    <source>
        <dbReference type="Pfam" id="PF21088"/>
    </source>
</evidence>
<evidence type="ECO:0000259" key="8">
    <source>
        <dbReference type="Pfam" id="PF00924"/>
    </source>
</evidence>
<feature type="domain" description="Mechanosensitive ion channel transmembrane helices 2/3" evidence="9">
    <location>
        <begin position="53"/>
        <end position="93"/>
    </location>
</feature>
<evidence type="ECO:0000256" key="6">
    <source>
        <dbReference type="ARBA" id="ARBA00023136"/>
    </source>
</evidence>
<evidence type="ECO:0000256" key="4">
    <source>
        <dbReference type="ARBA" id="ARBA00022692"/>
    </source>
</evidence>
<keyword evidence="3" id="KW-1003">Cell membrane</keyword>
<dbReference type="Gene3D" id="2.30.30.60">
    <property type="match status" value="1"/>
</dbReference>
<dbReference type="OrthoDB" id="31543at2157"/>
<dbReference type="Pfam" id="PF00924">
    <property type="entry name" value="MS_channel_2nd"/>
    <property type="match status" value="1"/>
</dbReference>
<keyword evidence="5 7" id="KW-1133">Transmembrane helix</keyword>
<dbReference type="InterPro" id="IPR006685">
    <property type="entry name" value="MscS_channel_2nd"/>
</dbReference>
<dbReference type="Gene3D" id="1.10.287.1260">
    <property type="match status" value="1"/>
</dbReference>
<dbReference type="Proteomes" id="UP000251717">
    <property type="component" value="Unassembled WGS sequence"/>
</dbReference>
<dbReference type="Pfam" id="PF21088">
    <property type="entry name" value="MS_channel_1st"/>
    <property type="match status" value="1"/>
</dbReference>
<feature type="transmembrane region" description="Helical" evidence="7">
    <location>
        <begin position="12"/>
        <end position="33"/>
    </location>
</feature>
<evidence type="ECO:0000256" key="3">
    <source>
        <dbReference type="ARBA" id="ARBA00022475"/>
    </source>
</evidence>